<reference evidence="21 22" key="1">
    <citation type="submission" date="2020-01" db="EMBL/GenBank/DDBJ databases">
        <title>Insect and environment-associated Actinomycetes.</title>
        <authorList>
            <person name="Currrie C."/>
            <person name="Chevrette M."/>
            <person name="Carlson C."/>
            <person name="Stubbendieck R."/>
            <person name="Wendt-Pienkowski E."/>
        </authorList>
    </citation>
    <scope>NUCLEOTIDE SEQUENCE [LARGE SCALE GENOMIC DNA]</scope>
    <source>
        <strain evidence="21 22">SID7754</strain>
    </source>
</reference>
<dbReference type="GO" id="GO:0030151">
    <property type="term" value="F:molybdenum ion binding"/>
    <property type="evidence" value="ECO:0007669"/>
    <property type="project" value="InterPro"/>
</dbReference>
<dbReference type="Pfam" id="PF00175">
    <property type="entry name" value="NAD_binding_1"/>
    <property type="match status" value="1"/>
</dbReference>
<evidence type="ECO:0000256" key="3">
    <source>
        <dbReference type="ARBA" id="ARBA00006401"/>
    </source>
</evidence>
<name>A0A7K3QUX8_9ACTN</name>
<organism evidence="21 22">
    <name type="scientific">Streptomyces bauhiniae</name>
    <dbReference type="NCBI Taxonomy" id="2340725"/>
    <lineage>
        <taxon>Bacteria</taxon>
        <taxon>Bacillati</taxon>
        <taxon>Actinomycetota</taxon>
        <taxon>Actinomycetes</taxon>
        <taxon>Kitasatosporales</taxon>
        <taxon>Streptomycetaceae</taxon>
        <taxon>Streptomyces</taxon>
    </lineage>
</organism>
<dbReference type="InterPro" id="IPR036010">
    <property type="entry name" value="2Fe-2S_ferredoxin-like_sf"/>
</dbReference>
<keyword evidence="7" id="KW-0001">2Fe-2S</keyword>
<dbReference type="InterPro" id="IPR001433">
    <property type="entry name" value="OxRdtase_FAD/NAD-bd"/>
</dbReference>
<evidence type="ECO:0000256" key="6">
    <source>
        <dbReference type="ARBA" id="ARBA00022630"/>
    </source>
</evidence>
<comment type="cofactor">
    <cofactor evidence="1">
        <name>heme b</name>
        <dbReference type="ChEBI" id="CHEBI:60344"/>
    </cofactor>
</comment>
<dbReference type="PANTHER" id="PTHR30212:SF2">
    <property type="entry name" value="PROTEIN YIIM"/>
    <property type="match status" value="1"/>
</dbReference>
<evidence type="ECO:0000256" key="5">
    <source>
        <dbReference type="ARBA" id="ARBA00022617"/>
    </source>
</evidence>
<feature type="domain" description="MOSC" evidence="19">
    <location>
        <begin position="38"/>
        <end position="173"/>
    </location>
</feature>
<keyword evidence="9" id="KW-0274">FAD</keyword>
<keyword evidence="13" id="KW-0411">Iron-sulfur</keyword>
<dbReference type="InterPro" id="IPR052353">
    <property type="entry name" value="Benzoxazolinone_Detox_Enz"/>
</dbReference>
<dbReference type="SUPFAM" id="SSF63380">
    <property type="entry name" value="Riboflavin synthase domain-like"/>
    <property type="match status" value="1"/>
</dbReference>
<keyword evidence="11" id="KW-0560">Oxidoreductase</keyword>
<dbReference type="Pfam" id="PF00970">
    <property type="entry name" value="FAD_binding_6"/>
    <property type="match status" value="1"/>
</dbReference>
<dbReference type="InterPro" id="IPR017938">
    <property type="entry name" value="Riboflavin_synthase-like_b-brl"/>
</dbReference>
<evidence type="ECO:0000313" key="21">
    <source>
        <dbReference type="EMBL" id="NEB93688.1"/>
    </source>
</evidence>
<evidence type="ECO:0000313" key="22">
    <source>
        <dbReference type="Proteomes" id="UP000470520"/>
    </source>
</evidence>
<sequence length="598" mass="63928">MAGRDEVDAVARLVAVNVGMPRDVPWRGRTVYTGVFKQPVSGPRMVRHLNIDGDGQGDLEGHGGEERAVLVYQTDSYRFWSERLGRDDLEPGNFGENFTVDGLADDEVCIGDRYRVGEALFEVTQPRVTCYRVGLRLGEPRMAALLVAEHRPGFYLRVVQEGRVRAGEEIVKVSTGPEAMTVAEIDAVLYLPGHTMDQVEKALRIPALSPGWQSSMAALREEATHGAAATGSAGLTTAATGPPPAWGGFRALSVASVEAESSEVVSLSLASPDGEDLPGPLPGQYLTLKVRVGGEDSPLIRNYSLSGDPGADRYRISVKHEPHGRVSHHLHTRVRVGDELDVAAPRGTFTLPDADTPVVLMSAGVGVTPVLAMLHAVAARGRERPVQWLHVARSRAEHAFAAEVAELIERLPNAESTVYYSRPGQDDMPGVDYTAAGRPTARQVAGLDPPAQADAYLCGPVAFMEEMTKALVEAGLARSRVHIENFGSGPSLTPGIKGGPRTAAPHQPPGRPGTGPMVSFARAGLALPWNEERESLLELAEACDVPVRWSCRTGVCHTCELALLSGTVDYDPSPVEPPADGNILICCSKPTEDVVLDA</sequence>
<feature type="domain" description="2Fe-2S ferredoxin-type" evidence="18">
    <location>
        <begin position="516"/>
        <end position="598"/>
    </location>
</feature>
<dbReference type="Gene3D" id="2.40.30.10">
    <property type="entry name" value="Translation factors"/>
    <property type="match status" value="1"/>
</dbReference>
<dbReference type="EC" id="1.14.12.17" evidence="4"/>
<evidence type="ECO:0000256" key="11">
    <source>
        <dbReference type="ARBA" id="ARBA00023002"/>
    </source>
</evidence>
<accession>A0A7K3QUX8</accession>
<dbReference type="InterPro" id="IPR005163">
    <property type="entry name" value="Tri_helical_YiiM-like"/>
</dbReference>
<keyword evidence="14" id="KW-0520">NAD</keyword>
<dbReference type="EMBL" id="JAAGMR010000210">
    <property type="protein sequence ID" value="NEB93688.1"/>
    <property type="molecule type" value="Genomic_DNA"/>
</dbReference>
<evidence type="ECO:0000259" key="20">
    <source>
        <dbReference type="PROSITE" id="PS51384"/>
    </source>
</evidence>
<evidence type="ECO:0000256" key="13">
    <source>
        <dbReference type="ARBA" id="ARBA00023014"/>
    </source>
</evidence>
<dbReference type="Gene3D" id="2.40.33.20">
    <property type="entry name" value="PK beta-barrel domain-like"/>
    <property type="match status" value="1"/>
</dbReference>
<dbReference type="GO" id="GO:0030170">
    <property type="term" value="F:pyridoxal phosphate binding"/>
    <property type="evidence" value="ECO:0007669"/>
    <property type="project" value="InterPro"/>
</dbReference>
<evidence type="ECO:0000256" key="12">
    <source>
        <dbReference type="ARBA" id="ARBA00023004"/>
    </source>
</evidence>
<gene>
    <name evidence="21" type="ORF">G3I21_18670</name>
</gene>
<keyword evidence="12" id="KW-0408">Iron</keyword>
<dbReference type="PROSITE" id="PS51384">
    <property type="entry name" value="FAD_FR"/>
    <property type="match status" value="1"/>
</dbReference>
<dbReference type="SUPFAM" id="SSF52343">
    <property type="entry name" value="Ferredoxin reductase-like, C-terminal NADP-linked domain"/>
    <property type="match status" value="1"/>
</dbReference>
<evidence type="ECO:0000256" key="10">
    <source>
        <dbReference type="ARBA" id="ARBA00022857"/>
    </source>
</evidence>
<keyword evidence="8" id="KW-0479">Metal-binding</keyword>
<proteinExistence type="inferred from homology"/>
<evidence type="ECO:0000256" key="15">
    <source>
        <dbReference type="ARBA" id="ARBA00048649"/>
    </source>
</evidence>
<evidence type="ECO:0000256" key="8">
    <source>
        <dbReference type="ARBA" id="ARBA00022723"/>
    </source>
</evidence>
<evidence type="ECO:0000256" key="2">
    <source>
        <dbReference type="ARBA" id="ARBA00001974"/>
    </source>
</evidence>
<dbReference type="PROSITE" id="PS51340">
    <property type="entry name" value="MOSC"/>
    <property type="match status" value="1"/>
</dbReference>
<dbReference type="InterPro" id="IPR017927">
    <property type="entry name" value="FAD-bd_FR_type"/>
</dbReference>
<dbReference type="GO" id="GO:0008941">
    <property type="term" value="F:nitric oxide dioxygenase NAD(P)H activity"/>
    <property type="evidence" value="ECO:0007669"/>
    <property type="project" value="UniProtKB-EC"/>
</dbReference>
<dbReference type="Pfam" id="PF00111">
    <property type="entry name" value="Fer2"/>
    <property type="match status" value="1"/>
</dbReference>
<evidence type="ECO:0000256" key="14">
    <source>
        <dbReference type="ARBA" id="ARBA00023027"/>
    </source>
</evidence>
<dbReference type="PROSITE" id="PS51085">
    <property type="entry name" value="2FE2S_FER_2"/>
    <property type="match status" value="1"/>
</dbReference>
<feature type="domain" description="FAD-binding FR-type" evidence="20">
    <location>
        <begin position="247"/>
        <end position="352"/>
    </location>
</feature>
<comment type="similarity">
    <text evidence="3">In the C-terminal section; belongs to the flavoprotein pyridine nucleotide cytochrome reductase family.</text>
</comment>
<dbReference type="InterPro" id="IPR011037">
    <property type="entry name" value="Pyrv_Knase-like_insert_dom_sf"/>
</dbReference>
<dbReference type="Pfam" id="PF03473">
    <property type="entry name" value="MOSC"/>
    <property type="match status" value="1"/>
</dbReference>
<evidence type="ECO:0000256" key="4">
    <source>
        <dbReference type="ARBA" id="ARBA00012229"/>
    </source>
</evidence>
<dbReference type="Gene3D" id="3.40.50.80">
    <property type="entry name" value="Nucleotide-binding domain of ferredoxin-NADP reductase (FNR) module"/>
    <property type="match status" value="1"/>
</dbReference>
<evidence type="ECO:0000256" key="17">
    <source>
        <dbReference type="SAM" id="MobiDB-lite"/>
    </source>
</evidence>
<comment type="catalytic activity">
    <reaction evidence="16">
        <text>2 nitric oxide + NADPH + 2 O2 = 2 nitrate + NADP(+) + H(+)</text>
        <dbReference type="Rhea" id="RHEA:19465"/>
        <dbReference type="ChEBI" id="CHEBI:15378"/>
        <dbReference type="ChEBI" id="CHEBI:15379"/>
        <dbReference type="ChEBI" id="CHEBI:16480"/>
        <dbReference type="ChEBI" id="CHEBI:17632"/>
        <dbReference type="ChEBI" id="CHEBI:57783"/>
        <dbReference type="ChEBI" id="CHEBI:58349"/>
        <dbReference type="EC" id="1.14.12.17"/>
    </reaction>
</comment>
<dbReference type="InterPro" id="IPR039261">
    <property type="entry name" value="FNR_nucleotide-bd"/>
</dbReference>
<protein>
    <recommendedName>
        <fullName evidence="4">nitric oxide dioxygenase</fullName>
        <ecNumber evidence="4">1.14.12.17</ecNumber>
    </recommendedName>
</protein>
<feature type="region of interest" description="Disordered" evidence="17">
    <location>
        <begin position="488"/>
        <end position="513"/>
    </location>
</feature>
<evidence type="ECO:0000259" key="18">
    <source>
        <dbReference type="PROSITE" id="PS51085"/>
    </source>
</evidence>
<keyword evidence="5" id="KW-0349">Heme</keyword>
<dbReference type="CDD" id="cd06184">
    <property type="entry name" value="flavohem_like_fad_nad_binding"/>
    <property type="match status" value="1"/>
</dbReference>
<evidence type="ECO:0000259" key="19">
    <source>
        <dbReference type="PROSITE" id="PS51340"/>
    </source>
</evidence>
<dbReference type="SUPFAM" id="SSF54292">
    <property type="entry name" value="2Fe-2S ferredoxin-like"/>
    <property type="match status" value="1"/>
</dbReference>
<dbReference type="GO" id="GO:0051537">
    <property type="term" value="F:2 iron, 2 sulfur cluster binding"/>
    <property type="evidence" value="ECO:0007669"/>
    <property type="project" value="UniProtKB-KW"/>
</dbReference>
<dbReference type="FunFam" id="3.40.50.80:FF:000010">
    <property type="entry name" value="Flavohemoprotein"/>
    <property type="match status" value="1"/>
</dbReference>
<evidence type="ECO:0000256" key="16">
    <source>
        <dbReference type="ARBA" id="ARBA00049433"/>
    </source>
</evidence>
<keyword evidence="6" id="KW-0285">Flavoprotein</keyword>
<dbReference type="Gene3D" id="3.10.20.30">
    <property type="match status" value="1"/>
</dbReference>
<comment type="catalytic activity">
    <reaction evidence="15">
        <text>2 nitric oxide + NADH + 2 O2 = 2 nitrate + NAD(+) + H(+)</text>
        <dbReference type="Rhea" id="RHEA:19469"/>
        <dbReference type="ChEBI" id="CHEBI:15378"/>
        <dbReference type="ChEBI" id="CHEBI:15379"/>
        <dbReference type="ChEBI" id="CHEBI:16480"/>
        <dbReference type="ChEBI" id="CHEBI:17632"/>
        <dbReference type="ChEBI" id="CHEBI:57540"/>
        <dbReference type="ChEBI" id="CHEBI:57945"/>
        <dbReference type="EC" id="1.14.12.17"/>
    </reaction>
</comment>
<dbReference type="Proteomes" id="UP000470520">
    <property type="component" value="Unassembled WGS sequence"/>
</dbReference>
<evidence type="ECO:0000256" key="7">
    <source>
        <dbReference type="ARBA" id="ARBA00022714"/>
    </source>
</evidence>
<dbReference type="InterPro" id="IPR001041">
    <property type="entry name" value="2Fe-2S_ferredoxin-type"/>
</dbReference>
<dbReference type="InterPro" id="IPR008333">
    <property type="entry name" value="Cbr1-like_FAD-bd_dom"/>
</dbReference>
<comment type="caution">
    <text evidence="21">The sequence shown here is derived from an EMBL/GenBank/DDBJ whole genome shotgun (WGS) entry which is preliminary data.</text>
</comment>
<dbReference type="SUPFAM" id="SSF50800">
    <property type="entry name" value="PK beta-barrel domain-like"/>
    <property type="match status" value="1"/>
</dbReference>
<evidence type="ECO:0000256" key="9">
    <source>
        <dbReference type="ARBA" id="ARBA00022827"/>
    </source>
</evidence>
<dbReference type="Pfam" id="PF03475">
    <property type="entry name" value="YiiM_3-alpha"/>
    <property type="match status" value="1"/>
</dbReference>
<dbReference type="CDD" id="cd00207">
    <property type="entry name" value="fer2"/>
    <property type="match status" value="1"/>
</dbReference>
<evidence type="ECO:0000256" key="1">
    <source>
        <dbReference type="ARBA" id="ARBA00001970"/>
    </source>
</evidence>
<comment type="cofactor">
    <cofactor evidence="2">
        <name>FAD</name>
        <dbReference type="ChEBI" id="CHEBI:57692"/>
    </cofactor>
</comment>
<dbReference type="InterPro" id="IPR005302">
    <property type="entry name" value="MoCF_Sase_C"/>
</dbReference>
<keyword evidence="10" id="KW-0521">NADP</keyword>
<dbReference type="PANTHER" id="PTHR30212">
    <property type="entry name" value="PROTEIN YIIM"/>
    <property type="match status" value="1"/>
</dbReference>
<dbReference type="AlphaFoldDB" id="A0A7K3QUX8"/>
<dbReference type="InterPro" id="IPR012675">
    <property type="entry name" value="Beta-grasp_dom_sf"/>
</dbReference>
<dbReference type="PRINTS" id="PR00409">
    <property type="entry name" value="PHDIOXRDTASE"/>
</dbReference>